<dbReference type="InterPro" id="IPR022385">
    <property type="entry name" value="Rhs_assc_core"/>
</dbReference>
<dbReference type="EMBL" id="JAOVZV010000003">
    <property type="protein sequence ID" value="MCX8531932.1"/>
    <property type="molecule type" value="Genomic_DNA"/>
</dbReference>
<protein>
    <submittedName>
        <fullName evidence="1">RHS repeat-associated core domain-containing protein</fullName>
    </submittedName>
</protein>
<sequence>MISYDANGNITNLKTNQKGYNGFAEEIDDLIYSYQDTNRLGSVTDLKNNYSGYPDTSGNTISYDNNGNMTSHIDKGVLEIKYNDLNQPSYIKFNNFVSRAGGDIYRNLSYSYRADGVKIKKTHHYFSGRKQNDAFTTTEYVDGFQYKNETALILTNNGLQFFATSEGYFDFENNRYIYHYNDHLGNVRVSFTREGNTAVIVQQNDYYALGLRHREGINFGGSYKYEYNGKELQEEIGMYDYGARFYMPDLGRWGVTDPLAEYTPHLSPYHYGNNNPIMYNDPTGMVSQSFMDQVLGSPSGTTWTNTGSGFTNNWGGTMDFEGNSQNYTPYKNYSYIDAGGSSGGGGDVAGEILLPALSIRGNFWTLASTAFFHQNSFMARWNAKSDFYWDRMLNAGRYNDGPVKMIGGINDPLGLFDIGGQVISNWEPENRHLAMGVGIVGALAMKKPGLAAKTEGNLALGLREDLFAFAKTKNFDTYKTFSTGFQQEKILNALHSYENLHFNVTGFSKYQFSKFKPGGIVTGNNITNWEMHEVFNNPSILSKTLFYRKVGNNYQILPNFSPYAY</sequence>
<dbReference type="PANTHER" id="PTHR32305:SF15">
    <property type="entry name" value="PROTEIN RHSA-RELATED"/>
    <property type="match status" value="1"/>
</dbReference>
<gene>
    <name evidence="1" type="ORF">OEA66_06170</name>
</gene>
<dbReference type="Gene3D" id="2.180.10.10">
    <property type="entry name" value="RHS repeat-associated core"/>
    <property type="match status" value="1"/>
</dbReference>
<dbReference type="PANTHER" id="PTHR32305">
    <property type="match status" value="1"/>
</dbReference>
<dbReference type="InterPro" id="IPR050708">
    <property type="entry name" value="T6SS_VgrG/RHS"/>
</dbReference>
<reference evidence="1" key="1">
    <citation type="submission" date="2022-10" db="EMBL/GenBank/DDBJ databases">
        <title>Chryseobacterium sp. nov., a novel bacterial species.</title>
        <authorList>
            <person name="Cao Y."/>
        </authorList>
    </citation>
    <scope>NUCLEOTIDE SEQUENCE</scope>
    <source>
        <strain evidence="1">KC 927</strain>
    </source>
</reference>
<proteinExistence type="predicted"/>
<name>A0ABT3Y1E9_9FLAO</name>
<dbReference type="NCBIfam" id="TIGR03696">
    <property type="entry name" value="Rhs_assc_core"/>
    <property type="match status" value="1"/>
</dbReference>
<accession>A0ABT3Y1E9</accession>
<dbReference type="RefSeq" id="WP_267280554.1">
    <property type="nucleotide sequence ID" value="NZ_JAOVZV010000003.1"/>
</dbReference>
<dbReference type="Proteomes" id="UP001070176">
    <property type="component" value="Unassembled WGS sequence"/>
</dbReference>
<organism evidence="1 2">
    <name type="scientific">Chryseobacterium luquanense</name>
    <dbReference type="NCBI Taxonomy" id="2983766"/>
    <lineage>
        <taxon>Bacteria</taxon>
        <taxon>Pseudomonadati</taxon>
        <taxon>Bacteroidota</taxon>
        <taxon>Flavobacteriia</taxon>
        <taxon>Flavobacteriales</taxon>
        <taxon>Weeksellaceae</taxon>
        <taxon>Chryseobacterium group</taxon>
        <taxon>Chryseobacterium</taxon>
    </lineage>
</organism>
<evidence type="ECO:0000313" key="2">
    <source>
        <dbReference type="Proteomes" id="UP001070176"/>
    </source>
</evidence>
<comment type="caution">
    <text evidence="1">The sequence shown here is derived from an EMBL/GenBank/DDBJ whole genome shotgun (WGS) entry which is preliminary data.</text>
</comment>
<evidence type="ECO:0000313" key="1">
    <source>
        <dbReference type="EMBL" id="MCX8531932.1"/>
    </source>
</evidence>
<keyword evidence="2" id="KW-1185">Reference proteome</keyword>